<name>A0ABN8SGG1_9CNID</name>
<proteinExistence type="predicted"/>
<organism evidence="1 2">
    <name type="scientific">Porites evermanni</name>
    <dbReference type="NCBI Taxonomy" id="104178"/>
    <lineage>
        <taxon>Eukaryota</taxon>
        <taxon>Metazoa</taxon>
        <taxon>Cnidaria</taxon>
        <taxon>Anthozoa</taxon>
        <taxon>Hexacorallia</taxon>
        <taxon>Scleractinia</taxon>
        <taxon>Fungiina</taxon>
        <taxon>Poritidae</taxon>
        <taxon>Porites</taxon>
    </lineage>
</organism>
<evidence type="ECO:0000313" key="2">
    <source>
        <dbReference type="Proteomes" id="UP001159427"/>
    </source>
</evidence>
<evidence type="ECO:0000313" key="1">
    <source>
        <dbReference type="EMBL" id="CAH3190660.1"/>
    </source>
</evidence>
<reference evidence="1 2" key="1">
    <citation type="submission" date="2022-05" db="EMBL/GenBank/DDBJ databases">
        <authorList>
            <consortium name="Genoscope - CEA"/>
            <person name="William W."/>
        </authorList>
    </citation>
    <scope>NUCLEOTIDE SEQUENCE [LARGE SCALE GENOMIC DNA]</scope>
</reference>
<sequence>MSSFDIQYVCRGYNYLFPRVELRKVLKPYILFIFASVGRDPSSLTTLSVIPILCHFTILSDYQENVQILYCNVQSQFE</sequence>
<comment type="caution">
    <text evidence="1">The sequence shown here is derived from an EMBL/GenBank/DDBJ whole genome shotgun (WGS) entry which is preliminary data.</text>
</comment>
<dbReference type="Proteomes" id="UP001159427">
    <property type="component" value="Unassembled WGS sequence"/>
</dbReference>
<keyword evidence="2" id="KW-1185">Reference proteome</keyword>
<protein>
    <submittedName>
        <fullName evidence="1">Uncharacterized protein</fullName>
    </submittedName>
</protein>
<dbReference type="EMBL" id="CALNXI010002777">
    <property type="protein sequence ID" value="CAH3190660.1"/>
    <property type="molecule type" value="Genomic_DNA"/>
</dbReference>
<gene>
    <name evidence="1" type="ORF">PEVE_00020695</name>
</gene>
<accession>A0ABN8SGG1</accession>
<feature type="non-terminal residue" evidence="1">
    <location>
        <position position="78"/>
    </location>
</feature>